<dbReference type="EMBL" id="LN890280">
    <property type="protein sequence ID" value="CUR52413.1"/>
    <property type="molecule type" value="Genomic_DNA"/>
</dbReference>
<reference evidence="2" key="1">
    <citation type="submission" date="2015-10" db="EMBL/GenBank/DDBJ databases">
        <authorList>
            <person name="Lehtovirta-Morley L.E."/>
            <person name="Vieille C."/>
        </authorList>
    </citation>
    <scope>NUCLEOTIDE SEQUENCE [LARGE SCALE GENOMIC DNA]</scope>
</reference>
<evidence type="ECO:0000313" key="2">
    <source>
        <dbReference type="Proteomes" id="UP000196239"/>
    </source>
</evidence>
<dbReference type="KEGG" id="ndv:NDEV_1652"/>
<name>A0A128A4X8_9ARCH</name>
<accession>A0A128A4X8</accession>
<keyword evidence="2" id="KW-1185">Reference proteome</keyword>
<evidence type="ECO:0000313" key="1">
    <source>
        <dbReference type="EMBL" id="CUR52413.1"/>
    </source>
</evidence>
<dbReference type="Proteomes" id="UP000196239">
    <property type="component" value="Chromosome 1"/>
</dbReference>
<sequence length="163" mass="18067">MPVHIRVILIIWRSWVRNPPPVYPFFIKKANTFYSQTLQILKMSKKILVFAALFSLALTMTVTQEASALTRGTGDFSRTTASLDPSRVCGNHVCQPGEIAKWSSAIMSSQRQGPGKATGAQHGNIIMHQIFVNSIANQMKMMWLHSSPAVMSNQTNTNMTGSK</sequence>
<proteinExistence type="predicted"/>
<gene>
    <name evidence="1" type="ORF">NDEV_1652</name>
</gene>
<organism evidence="1 2">
    <name type="scientific">Nitrosotalea devaniterrae</name>
    <dbReference type="NCBI Taxonomy" id="1078905"/>
    <lineage>
        <taxon>Archaea</taxon>
        <taxon>Nitrososphaerota</taxon>
        <taxon>Nitrososphaeria</taxon>
        <taxon>Nitrosotaleales</taxon>
        <taxon>Nitrosotaleaceae</taxon>
        <taxon>Nitrosotalea</taxon>
    </lineage>
</organism>
<dbReference type="AlphaFoldDB" id="A0A128A4X8"/>
<protein>
    <submittedName>
        <fullName evidence="1">Uncharacterized protein</fullName>
    </submittedName>
</protein>